<gene>
    <name evidence="3" type="ORF">KPS_002543</name>
</gene>
<protein>
    <submittedName>
        <fullName evidence="3">Site-specific integrase</fullName>
    </submittedName>
</protein>
<keyword evidence="1" id="KW-0233">DNA recombination</keyword>
<evidence type="ECO:0000259" key="2">
    <source>
        <dbReference type="PROSITE" id="PS51898"/>
    </source>
</evidence>
<dbReference type="InterPro" id="IPR002104">
    <property type="entry name" value="Integrase_catalytic"/>
</dbReference>
<dbReference type="Pfam" id="PF00589">
    <property type="entry name" value="Phage_integrase"/>
    <property type="match status" value="1"/>
</dbReference>
<evidence type="ECO:0000313" key="3">
    <source>
        <dbReference type="EMBL" id="WMW64512.1"/>
    </source>
</evidence>
<organism evidence="3 4">
    <name type="scientific">Nitratidesulfovibrio liaohensis</name>
    <dbReference type="NCBI Taxonomy" id="2604158"/>
    <lineage>
        <taxon>Bacteria</taxon>
        <taxon>Pseudomonadati</taxon>
        <taxon>Thermodesulfobacteriota</taxon>
        <taxon>Desulfovibrionia</taxon>
        <taxon>Desulfovibrionales</taxon>
        <taxon>Desulfovibrionaceae</taxon>
        <taxon>Nitratidesulfovibrio</taxon>
    </lineage>
</organism>
<dbReference type="PANTHER" id="PTHR30349">
    <property type="entry name" value="PHAGE INTEGRASE-RELATED"/>
    <property type="match status" value="1"/>
</dbReference>
<dbReference type="CDD" id="cd00796">
    <property type="entry name" value="INT_Rci_Hp1_C"/>
    <property type="match status" value="1"/>
</dbReference>
<accession>A0ABY9R040</accession>
<dbReference type="InterPro" id="IPR050090">
    <property type="entry name" value="Tyrosine_recombinase_XerCD"/>
</dbReference>
<keyword evidence="4" id="KW-1185">Reference proteome</keyword>
<evidence type="ECO:0000313" key="4">
    <source>
        <dbReference type="Proteomes" id="UP001180616"/>
    </source>
</evidence>
<dbReference type="Proteomes" id="UP001180616">
    <property type="component" value="Chromosome"/>
</dbReference>
<dbReference type="EMBL" id="CP133659">
    <property type="protein sequence ID" value="WMW64512.1"/>
    <property type="molecule type" value="Genomic_DNA"/>
</dbReference>
<feature type="domain" description="Tyr recombinase" evidence="2">
    <location>
        <begin position="200"/>
        <end position="375"/>
    </location>
</feature>
<dbReference type="InterPro" id="IPR011010">
    <property type="entry name" value="DNA_brk_join_enz"/>
</dbReference>
<name>A0ABY9R040_9BACT</name>
<evidence type="ECO:0000256" key="1">
    <source>
        <dbReference type="ARBA" id="ARBA00023172"/>
    </source>
</evidence>
<proteinExistence type="predicted"/>
<dbReference type="PROSITE" id="PS51898">
    <property type="entry name" value="TYR_RECOMBINASE"/>
    <property type="match status" value="1"/>
</dbReference>
<dbReference type="PANTHER" id="PTHR30349:SF64">
    <property type="entry name" value="PROPHAGE INTEGRASE INTD-RELATED"/>
    <property type="match status" value="1"/>
</dbReference>
<dbReference type="InterPro" id="IPR013762">
    <property type="entry name" value="Integrase-like_cat_sf"/>
</dbReference>
<reference evidence="3" key="1">
    <citation type="submission" date="2023-09" db="EMBL/GenBank/DDBJ databases">
        <authorList>
            <consortium name="CW5 consortium"/>
            <person name="Lu C.-W."/>
        </authorList>
    </citation>
    <scope>NUCLEOTIDE SEQUENCE</scope>
    <source>
        <strain evidence="3">KPS</strain>
    </source>
</reference>
<sequence>MSLQKRQKSKRYPGVYYRDDAMGKDRTYYIRYRLGGRGARQVEEPVGKSAAGMTEAKANQIRMDRMRGRELSNTERRRVDAVNKHSLKDRATIRSIWALYRDVNSGKPILKTDACLFKYLSKLHNKTPEEITTSDIDSLRKDLMSVVKERKGRGGTKPLASQTVKHILAFLRRLINFSVKRGMSSPQAHLHFEMPVVDNVKTEFLTNDQILRLKRVLDEEPDRLAAGFFMLALTTGMRKGALLGLLWQDVDFEKGFITLRGDTAKKGKTDIIPLSEASRSVLNEIPRSGSEYVFPGKNGGRRWDFRRAALRIKKKAALPDDFRPLHGLRHTFASLLASSGNVDLYTLQKLLTHSSPQMTQRYAHLADEAMKRAANVADSIFDDIVSQQEMELKK</sequence>
<dbReference type="RefSeq" id="WP_287039230.1">
    <property type="nucleotide sequence ID" value="NZ_CP133659.1"/>
</dbReference>
<dbReference type="Gene3D" id="1.10.443.10">
    <property type="entry name" value="Intergrase catalytic core"/>
    <property type="match status" value="1"/>
</dbReference>
<dbReference type="SUPFAM" id="SSF56349">
    <property type="entry name" value="DNA breaking-rejoining enzymes"/>
    <property type="match status" value="1"/>
</dbReference>